<gene>
    <name evidence="1" type="ORF">BJEO58_01616</name>
</gene>
<dbReference type="OrthoDB" id="9797653at2"/>
<protein>
    <submittedName>
        <fullName evidence="1">2-methylfumaryl-CoA isomerase</fullName>
        <ecNumber evidence="1">5.4.1.3</ecNumber>
    </submittedName>
</protein>
<reference evidence="2" key="1">
    <citation type="submission" date="2017-03" db="EMBL/GenBank/DDBJ databases">
        <authorList>
            <person name="Monnet C."/>
        </authorList>
    </citation>
    <scope>NUCLEOTIDE SEQUENCE [LARGE SCALE GENOMIC DNA]</scope>
    <source>
        <strain evidence="2">SJ5-8</strain>
    </source>
</reference>
<dbReference type="AlphaFoldDB" id="A0A2H1L556"/>
<dbReference type="InterPro" id="IPR050509">
    <property type="entry name" value="CoA-transferase_III"/>
</dbReference>
<dbReference type="RefSeq" id="WP_101588981.1">
    <property type="nucleotide sequence ID" value="NZ_FXZM01000007.1"/>
</dbReference>
<dbReference type="Proteomes" id="UP000234462">
    <property type="component" value="Unassembled WGS sequence"/>
</dbReference>
<keyword evidence="2" id="KW-1185">Reference proteome</keyword>
<dbReference type="InterPro" id="IPR003673">
    <property type="entry name" value="CoA-Trfase_fam_III"/>
</dbReference>
<sequence>MTQPLSGFTVVENDSFVAAPSACLALSQMGAEIIKIDPLKGGPDIDRWPITAEGRSIYWGTLNRGKRSVAIDLRSDEGRELAQALITATGDEPAKTGIFMTNNVGRSFLADDVLRAKRDDLIHVKVQGSADGGPGVDYTVNAETGIPGITGPAESPRPANHALPAWDLLCGQAAVTAVVSGLLQRSTTGQGTYAEIALQDIALSAVANLGWYTEALQPAGERTKHGNHIFGTFGTDFTTSDDRSVMITAITRRQWQALVDSTGMTAVVEALQSALGIDLSQEEARYAQRETLEALFKPWFAARTLDQVSAELAGSGVLWAPYRSIGEVAREAAGTSAGSDGAGTGAIRGLASEQLGDMLVGANPIRFDGEYLSGEKPTVLGEATHEVLSEKLGLSQTDLGRLSDSGVLNS</sequence>
<dbReference type="PANTHER" id="PTHR48228:SF5">
    <property type="entry name" value="ALPHA-METHYLACYL-COA RACEMASE"/>
    <property type="match status" value="1"/>
</dbReference>
<name>A0A2H1L556_9MICO</name>
<dbReference type="Gene3D" id="3.30.1540.10">
    <property type="entry name" value="formyl-coa transferase, domain 3"/>
    <property type="match status" value="1"/>
</dbReference>
<dbReference type="PANTHER" id="PTHR48228">
    <property type="entry name" value="SUCCINYL-COA--D-CITRAMALATE COA-TRANSFERASE"/>
    <property type="match status" value="1"/>
</dbReference>
<evidence type="ECO:0000313" key="2">
    <source>
        <dbReference type="Proteomes" id="UP000234462"/>
    </source>
</evidence>
<accession>A0A2H1L556</accession>
<evidence type="ECO:0000313" key="1">
    <source>
        <dbReference type="EMBL" id="SMY12022.1"/>
    </source>
</evidence>
<keyword evidence="1" id="KW-0413">Isomerase</keyword>
<dbReference type="EMBL" id="FXZM01000007">
    <property type="protein sequence ID" value="SMY12022.1"/>
    <property type="molecule type" value="Genomic_DNA"/>
</dbReference>
<dbReference type="EC" id="5.4.1.3" evidence="1"/>
<dbReference type="InterPro" id="IPR023606">
    <property type="entry name" value="CoA-Trfase_III_dom_1_sf"/>
</dbReference>
<dbReference type="Pfam" id="PF02515">
    <property type="entry name" value="CoA_transf_3"/>
    <property type="match status" value="1"/>
</dbReference>
<dbReference type="GO" id="GO:0016853">
    <property type="term" value="F:isomerase activity"/>
    <property type="evidence" value="ECO:0007669"/>
    <property type="project" value="UniProtKB-KW"/>
</dbReference>
<dbReference type="Gene3D" id="3.40.50.10540">
    <property type="entry name" value="Crotonobetainyl-coa:carnitine coa-transferase, domain 1"/>
    <property type="match status" value="1"/>
</dbReference>
<proteinExistence type="predicted"/>
<dbReference type="InterPro" id="IPR044855">
    <property type="entry name" value="CoA-Trfase_III_dom3_sf"/>
</dbReference>
<organism evidence="1 2">
    <name type="scientific">Brevibacterium jeotgali</name>
    <dbReference type="NCBI Taxonomy" id="1262550"/>
    <lineage>
        <taxon>Bacteria</taxon>
        <taxon>Bacillati</taxon>
        <taxon>Actinomycetota</taxon>
        <taxon>Actinomycetes</taxon>
        <taxon>Micrococcales</taxon>
        <taxon>Brevibacteriaceae</taxon>
        <taxon>Brevibacterium</taxon>
    </lineage>
</organism>
<dbReference type="SUPFAM" id="SSF89796">
    <property type="entry name" value="CoA-transferase family III (CaiB/BaiF)"/>
    <property type="match status" value="1"/>
</dbReference>